<accession>X1CW20</accession>
<dbReference type="InterPro" id="IPR001296">
    <property type="entry name" value="Glyco_trans_1"/>
</dbReference>
<feature type="domain" description="Glycosyl transferase family 1" evidence="1">
    <location>
        <begin position="1"/>
        <end position="122"/>
    </location>
</feature>
<evidence type="ECO:0000313" key="2">
    <source>
        <dbReference type="EMBL" id="GAH12002.1"/>
    </source>
</evidence>
<feature type="non-terminal residue" evidence="2">
    <location>
        <position position="1"/>
    </location>
</feature>
<dbReference type="Gene3D" id="3.40.50.2000">
    <property type="entry name" value="Glycogen Phosphorylase B"/>
    <property type="match status" value="1"/>
</dbReference>
<dbReference type="PANTHER" id="PTHR45947:SF3">
    <property type="entry name" value="SULFOQUINOVOSYL TRANSFERASE SQD2"/>
    <property type="match status" value="1"/>
</dbReference>
<proteinExistence type="predicted"/>
<dbReference type="PANTHER" id="PTHR45947">
    <property type="entry name" value="SULFOQUINOVOSYL TRANSFERASE SQD2"/>
    <property type="match status" value="1"/>
</dbReference>
<dbReference type="SUPFAM" id="SSF53756">
    <property type="entry name" value="UDP-Glycosyltransferase/glycogen phosphorylase"/>
    <property type="match status" value="1"/>
</dbReference>
<reference evidence="2" key="1">
    <citation type="journal article" date="2014" name="Front. Microbiol.">
        <title>High frequency of phylogenetically diverse reductive dehalogenase-homologous genes in deep subseafloor sedimentary metagenomes.</title>
        <authorList>
            <person name="Kawai M."/>
            <person name="Futagami T."/>
            <person name="Toyoda A."/>
            <person name="Takaki Y."/>
            <person name="Nishi S."/>
            <person name="Hori S."/>
            <person name="Arai W."/>
            <person name="Tsubouchi T."/>
            <person name="Morono Y."/>
            <person name="Uchiyama I."/>
            <person name="Ito T."/>
            <person name="Fujiyama A."/>
            <person name="Inagaki F."/>
            <person name="Takami H."/>
        </authorList>
    </citation>
    <scope>NUCLEOTIDE SEQUENCE</scope>
    <source>
        <strain evidence="2">Expedition CK06-06</strain>
    </source>
</reference>
<dbReference type="Pfam" id="PF00534">
    <property type="entry name" value="Glycos_transf_1"/>
    <property type="match status" value="1"/>
</dbReference>
<name>X1CW20_9ZZZZ</name>
<comment type="caution">
    <text evidence="2">The sequence shown here is derived from an EMBL/GenBank/DDBJ whole genome shotgun (WGS) entry which is preliminary data.</text>
</comment>
<sequence>YKRIDLAVKAFNELKRELIVIGEGQEYKRLKKIANSNIKFLGWQSVENLRQYYANAKAFVFPGEEDFGITPVEAQASGTPVIGFGRGGLIETVIEGKTGLFFYKHDYKELVSAIESFESNTNRFDYYKIRENSLKFSRERFENEFKRFIEEKYKEYYEIYLK</sequence>
<gene>
    <name evidence="2" type="ORF">S01H4_52351</name>
</gene>
<dbReference type="GO" id="GO:0016757">
    <property type="term" value="F:glycosyltransferase activity"/>
    <property type="evidence" value="ECO:0007669"/>
    <property type="project" value="InterPro"/>
</dbReference>
<evidence type="ECO:0000259" key="1">
    <source>
        <dbReference type="Pfam" id="PF00534"/>
    </source>
</evidence>
<protein>
    <recommendedName>
        <fullName evidence="1">Glycosyl transferase family 1 domain-containing protein</fullName>
    </recommendedName>
</protein>
<dbReference type="AlphaFoldDB" id="X1CW20"/>
<dbReference type="EMBL" id="BART01029899">
    <property type="protein sequence ID" value="GAH12002.1"/>
    <property type="molecule type" value="Genomic_DNA"/>
</dbReference>
<organism evidence="2">
    <name type="scientific">marine sediment metagenome</name>
    <dbReference type="NCBI Taxonomy" id="412755"/>
    <lineage>
        <taxon>unclassified sequences</taxon>
        <taxon>metagenomes</taxon>
        <taxon>ecological metagenomes</taxon>
    </lineage>
</organism>
<dbReference type="InterPro" id="IPR050194">
    <property type="entry name" value="Glycosyltransferase_grp1"/>
</dbReference>